<feature type="compositionally biased region" description="Polar residues" evidence="1">
    <location>
        <begin position="33"/>
        <end position="47"/>
    </location>
</feature>
<reference evidence="2 3" key="1">
    <citation type="journal article" date="2010" name="J. Bacteriol.">
        <title>Complete genome sequence of the representative gamma-hexachlorocyclohexane-degrading bacterium Sphingobium japonicum UT26.</title>
        <authorList>
            <person name="Nagata Y."/>
            <person name="Ohtsubo Y."/>
            <person name="Endo R."/>
            <person name="Ichikawa N."/>
            <person name="Ankai A."/>
            <person name="Oguchi A."/>
            <person name="Fukui S."/>
            <person name="Fujita N."/>
            <person name="Tsuda M."/>
        </authorList>
    </citation>
    <scope>NUCLEOTIDE SEQUENCE [LARGE SCALE GENOMIC DNA]</scope>
    <source>
        <strain evidence="3">DSM 16413 / CCM 7287 / MTCC 6362 / UT26 / NBRC 101211 / UT26S</strain>
    </source>
</reference>
<gene>
    <name evidence="2" type="ordered locus">SJA_C1-22150</name>
</gene>
<dbReference type="AlphaFoldDB" id="D4Z367"/>
<accession>D4Z367</accession>
<feature type="region of interest" description="Disordered" evidence="1">
    <location>
        <begin position="1"/>
        <end position="105"/>
    </location>
</feature>
<dbReference type="KEGG" id="sjp:SJA_C1-22150"/>
<dbReference type="STRING" id="452662.SJA_C1-22150"/>
<keyword evidence="3" id="KW-1185">Reference proteome</keyword>
<dbReference type="HOGENOM" id="CLU_2234860_0_0_5"/>
<dbReference type="EMBL" id="AP010803">
    <property type="protein sequence ID" value="BAI97049.1"/>
    <property type="molecule type" value="Genomic_DNA"/>
</dbReference>
<protein>
    <submittedName>
        <fullName evidence="2">Uncharacterized protein</fullName>
    </submittedName>
</protein>
<name>D4Z367_SPHIU</name>
<sequence>MNDGEGWLADLSYSSPSRDGEGDQPKAGGGEWGTTSGALRALPSTTAFGGGPPPHATRREELMSGNGQLRTSFTVTPDLIRGSAFFLSPRPAQGSGAPGQARGDE</sequence>
<evidence type="ECO:0000313" key="2">
    <source>
        <dbReference type="EMBL" id="BAI97049.1"/>
    </source>
</evidence>
<dbReference type="Proteomes" id="UP000007753">
    <property type="component" value="Chromosome 1"/>
</dbReference>
<proteinExistence type="predicted"/>
<evidence type="ECO:0000313" key="3">
    <source>
        <dbReference type="Proteomes" id="UP000007753"/>
    </source>
</evidence>
<feature type="compositionally biased region" description="Polar residues" evidence="1">
    <location>
        <begin position="65"/>
        <end position="75"/>
    </location>
</feature>
<evidence type="ECO:0000256" key="1">
    <source>
        <dbReference type="SAM" id="MobiDB-lite"/>
    </source>
</evidence>
<organism evidence="2 3">
    <name type="scientific">Sphingobium indicum (strain DSM 16413 / CCM 7287 / MTCC 6362 / UT26 / NBRC 101211 / UT26S)</name>
    <name type="common">Sphingobium japonicum</name>
    <dbReference type="NCBI Taxonomy" id="452662"/>
    <lineage>
        <taxon>Bacteria</taxon>
        <taxon>Pseudomonadati</taxon>
        <taxon>Pseudomonadota</taxon>
        <taxon>Alphaproteobacteria</taxon>
        <taxon>Sphingomonadales</taxon>
        <taxon>Sphingomonadaceae</taxon>
        <taxon>Sphingobium</taxon>
    </lineage>
</organism>